<proteinExistence type="predicted"/>
<organism evidence="1 2">
    <name type="scientific">Ascaris lumbricoides</name>
    <name type="common">Giant roundworm</name>
    <dbReference type="NCBI Taxonomy" id="6252"/>
    <lineage>
        <taxon>Eukaryota</taxon>
        <taxon>Metazoa</taxon>
        <taxon>Ecdysozoa</taxon>
        <taxon>Nematoda</taxon>
        <taxon>Chromadorea</taxon>
        <taxon>Rhabditida</taxon>
        <taxon>Spirurina</taxon>
        <taxon>Ascaridomorpha</taxon>
        <taxon>Ascaridoidea</taxon>
        <taxon>Ascarididae</taxon>
        <taxon>Ascaris</taxon>
    </lineage>
</organism>
<evidence type="ECO:0000313" key="1">
    <source>
        <dbReference type="Proteomes" id="UP000036681"/>
    </source>
</evidence>
<sequence>MKPVHQKDNAILDYCAAHNIQWSFITPLAPWQGGIYERMVGLVKGSMKKTIRRKRLTQKELQTLMTDIEAVLKCRPITPLTSENTTVLRSVDFLLPHGNSSPGVFRSLENDARDLTYRDLSDIYQKLLKCWEKTTAKLDNFWTTWREEYLMMLRERYQTTYKQRFSTEKRSPRSLITSAFERFSDLVCTKLLKNQLYRPSQLKLVKRLGAPSASAGSSSKRSVEKSSQPSIASYAIFGERCTATVNYELDEGYVLTGDDVHIDSCLANVTACKASTGKCTADGRIILWDKKMLVEQCAWHRVGTYLAQVTEKRIIVDKLQASFVPLEAFDESWTQAEQCQLQSFAPMQKGILITFDDWKQQDVID</sequence>
<dbReference type="Proteomes" id="UP000036681">
    <property type="component" value="Unplaced"/>
</dbReference>
<keyword evidence="1" id="KW-1185">Reference proteome</keyword>
<dbReference type="AlphaFoldDB" id="A0A0M3HU01"/>
<protein>
    <submittedName>
        <fullName evidence="2">DDE-1 domain-containing protein</fullName>
    </submittedName>
</protein>
<dbReference type="GO" id="GO:0003676">
    <property type="term" value="F:nucleic acid binding"/>
    <property type="evidence" value="ECO:0007669"/>
    <property type="project" value="InterPro"/>
</dbReference>
<dbReference type="PANTHER" id="PTHR47331">
    <property type="entry name" value="PHD-TYPE DOMAIN-CONTAINING PROTEIN"/>
    <property type="match status" value="1"/>
</dbReference>
<evidence type="ECO:0000313" key="2">
    <source>
        <dbReference type="WBParaSite" id="ALUE_0000620701-mRNA-1"/>
    </source>
</evidence>
<dbReference type="SUPFAM" id="SSF53098">
    <property type="entry name" value="Ribonuclease H-like"/>
    <property type="match status" value="1"/>
</dbReference>
<name>A0A0M3HU01_ASCLU</name>
<dbReference type="InterPro" id="IPR012337">
    <property type="entry name" value="RNaseH-like_sf"/>
</dbReference>
<dbReference type="WBParaSite" id="ALUE_0000620701-mRNA-1">
    <property type="protein sequence ID" value="ALUE_0000620701-mRNA-1"/>
    <property type="gene ID" value="ALUE_0000620701"/>
</dbReference>
<reference evidence="2" key="1">
    <citation type="submission" date="2017-02" db="UniProtKB">
        <authorList>
            <consortium name="WormBaseParasite"/>
        </authorList>
    </citation>
    <scope>IDENTIFICATION</scope>
</reference>
<accession>A0A0M3HU01</accession>
<dbReference type="Gene3D" id="3.30.420.10">
    <property type="entry name" value="Ribonuclease H-like superfamily/Ribonuclease H"/>
    <property type="match status" value="1"/>
</dbReference>
<dbReference type="InterPro" id="IPR036397">
    <property type="entry name" value="RNaseH_sf"/>
</dbReference>